<keyword evidence="1" id="KW-1133">Transmembrane helix</keyword>
<keyword evidence="3" id="KW-1185">Reference proteome</keyword>
<sequence>MQHSTERKFGNRLMYNNPVAPVTGAVAAGMGSGTLAMTGAGDLFWFALAAFAMLALGLAVKRIVPVRAQKN</sequence>
<comment type="caution">
    <text evidence="2">The sequence shown here is derived from an EMBL/GenBank/DDBJ whole genome shotgun (WGS) entry which is preliminary data.</text>
</comment>
<organism evidence="2 3">
    <name type="scientific">Paenarthrobacter aurescens</name>
    <name type="common">Arthrobacter aurescens</name>
    <dbReference type="NCBI Taxonomy" id="43663"/>
    <lineage>
        <taxon>Bacteria</taxon>
        <taxon>Bacillati</taxon>
        <taxon>Actinomycetota</taxon>
        <taxon>Actinomycetes</taxon>
        <taxon>Micrococcales</taxon>
        <taxon>Micrococcaceae</taxon>
        <taxon>Paenarthrobacter</taxon>
    </lineage>
</organism>
<evidence type="ECO:0000256" key="1">
    <source>
        <dbReference type="SAM" id="Phobius"/>
    </source>
</evidence>
<accession>A0A4Y3NFK8</accession>
<reference evidence="2 3" key="1">
    <citation type="submission" date="2019-06" db="EMBL/GenBank/DDBJ databases">
        <title>Whole genome shotgun sequence of Paenarthrobacter aurescens NBRC 12136.</title>
        <authorList>
            <person name="Hosoyama A."/>
            <person name="Uohara A."/>
            <person name="Ohji S."/>
            <person name="Ichikawa N."/>
        </authorList>
    </citation>
    <scope>NUCLEOTIDE SEQUENCE [LARGE SCALE GENOMIC DNA]</scope>
    <source>
        <strain evidence="2 3">NBRC 12136</strain>
    </source>
</reference>
<dbReference type="AlphaFoldDB" id="A0A4Y3NFK8"/>
<protein>
    <submittedName>
        <fullName evidence="2">Uncharacterized protein</fullName>
    </submittedName>
</protein>
<name>A0A4Y3NFK8_PAEAU</name>
<gene>
    <name evidence="2" type="ORF">AAU01_02540</name>
</gene>
<feature type="transmembrane region" description="Helical" evidence="1">
    <location>
        <begin position="43"/>
        <end position="60"/>
    </location>
</feature>
<feature type="transmembrane region" description="Helical" evidence="1">
    <location>
        <begin position="20"/>
        <end position="37"/>
    </location>
</feature>
<evidence type="ECO:0000313" key="2">
    <source>
        <dbReference type="EMBL" id="GEB17499.1"/>
    </source>
</evidence>
<keyword evidence="1" id="KW-0812">Transmembrane</keyword>
<proteinExistence type="predicted"/>
<evidence type="ECO:0000313" key="3">
    <source>
        <dbReference type="Proteomes" id="UP000317715"/>
    </source>
</evidence>
<dbReference type="EMBL" id="BJMD01000001">
    <property type="protein sequence ID" value="GEB17499.1"/>
    <property type="molecule type" value="Genomic_DNA"/>
</dbReference>
<dbReference type="Proteomes" id="UP000317715">
    <property type="component" value="Unassembled WGS sequence"/>
</dbReference>
<keyword evidence="1" id="KW-0472">Membrane</keyword>